<dbReference type="AlphaFoldDB" id="A0A558QVW8"/>
<keyword evidence="1" id="KW-1133">Transmembrane helix</keyword>
<dbReference type="Proteomes" id="UP000318681">
    <property type="component" value="Unassembled WGS sequence"/>
</dbReference>
<organism evidence="2 3">
    <name type="scientific">Alterirhizorhabdus solaris</name>
    <dbReference type="NCBI Taxonomy" id="2529389"/>
    <lineage>
        <taxon>Bacteria</taxon>
        <taxon>Pseudomonadati</taxon>
        <taxon>Pseudomonadota</taxon>
        <taxon>Alphaproteobacteria</taxon>
        <taxon>Sphingomonadales</taxon>
        <taxon>Rhizorhabdaceae</taxon>
        <taxon>Alterirhizorhabdus</taxon>
    </lineage>
</organism>
<gene>
    <name evidence="2" type="ORF">FOY91_17260</name>
</gene>
<reference evidence="2 3" key="1">
    <citation type="submission" date="2019-07" db="EMBL/GenBank/DDBJ databases">
        <title>Sphingomonas solaris sp. nov., isolated from a solar panel from Boston, Massachusetts.</title>
        <authorList>
            <person name="Tanner K."/>
            <person name="Pascual J."/>
            <person name="Mancuso C."/>
            <person name="Pereto J."/>
            <person name="Khalil A."/>
            <person name="Vilanova C."/>
        </authorList>
    </citation>
    <scope>NUCLEOTIDE SEQUENCE [LARGE SCALE GENOMIC DNA]</scope>
    <source>
        <strain evidence="2 3">R4DWN</strain>
    </source>
</reference>
<keyword evidence="1" id="KW-0472">Membrane</keyword>
<proteinExistence type="predicted"/>
<name>A0A558QVW8_9SPHN</name>
<protein>
    <recommendedName>
        <fullName evidence="4">Glycosyltransferase RgtA/B/C/D-like domain-containing protein</fullName>
    </recommendedName>
</protein>
<dbReference type="RefSeq" id="WP_145154619.1">
    <property type="nucleotide sequence ID" value="NZ_VNIM01000093.1"/>
</dbReference>
<sequence length="468" mass="51068">MSISDATKTTGSRMPAMFCFLLLSAMNIALAYPGVMTRDSFRQFGEARSGLLSDWHPPIMAWLWRQTMPLFDSGAQFLILHCLLYWGAIVLIAHILHVHRGGKWGLGMLLVGLLPPFVVMTMFVWKDTGMAVALLAAFALILHGKLSARRHVPTMIAAGVLLAYAVLVRANGIFAAAPLLVWMLSSIRTRPWRLVLACVVLIPVGIGMSAIVNHQVLNARSSKAYNSIKVYDVAGVAWISRDVSAYPVRPPLALIDRCYSKEQWDWIGRGVCGDLLTRRLKGIGPWVRSVTAHPLAYAGHRLLHFNEEMFLWVPYTAFRYRDTGGDPLAGVVEQPPLEDGIIAAHGRLASFPLFAPALYVVLACGMLAAGLRRWPSATPFTRAGIALLVASLLYAGGFLIIGVANMWRYQFFPEIGALAGGLLIAADQDYRRGLPAIERATLAAGAIVLTVATVARFVLVAPATRFVA</sequence>
<feature type="transmembrane region" description="Helical" evidence="1">
    <location>
        <begin position="194"/>
        <end position="213"/>
    </location>
</feature>
<evidence type="ECO:0000256" key="1">
    <source>
        <dbReference type="SAM" id="Phobius"/>
    </source>
</evidence>
<keyword evidence="1" id="KW-0812">Transmembrane</keyword>
<accession>A0A558QVW8</accession>
<feature type="transmembrane region" description="Helical" evidence="1">
    <location>
        <begin position="131"/>
        <end position="148"/>
    </location>
</feature>
<feature type="transmembrane region" description="Helical" evidence="1">
    <location>
        <begin position="104"/>
        <end position="125"/>
    </location>
</feature>
<keyword evidence="3" id="KW-1185">Reference proteome</keyword>
<feature type="transmembrane region" description="Helical" evidence="1">
    <location>
        <begin position="160"/>
        <end position="182"/>
    </location>
</feature>
<dbReference type="EMBL" id="VNIM01000093">
    <property type="protein sequence ID" value="TVV71265.1"/>
    <property type="molecule type" value="Genomic_DNA"/>
</dbReference>
<dbReference type="OrthoDB" id="7957736at2"/>
<comment type="caution">
    <text evidence="2">The sequence shown here is derived from an EMBL/GenBank/DDBJ whole genome shotgun (WGS) entry which is preliminary data.</text>
</comment>
<feature type="transmembrane region" description="Helical" evidence="1">
    <location>
        <begin position="440"/>
        <end position="459"/>
    </location>
</feature>
<evidence type="ECO:0000313" key="3">
    <source>
        <dbReference type="Proteomes" id="UP000318681"/>
    </source>
</evidence>
<feature type="transmembrane region" description="Helical" evidence="1">
    <location>
        <begin position="351"/>
        <end position="371"/>
    </location>
</feature>
<evidence type="ECO:0000313" key="2">
    <source>
        <dbReference type="EMBL" id="TVV71265.1"/>
    </source>
</evidence>
<evidence type="ECO:0008006" key="4">
    <source>
        <dbReference type="Google" id="ProtNLM"/>
    </source>
</evidence>
<feature type="transmembrane region" description="Helical" evidence="1">
    <location>
        <begin position="77"/>
        <end position="97"/>
    </location>
</feature>
<feature type="transmembrane region" description="Helical" evidence="1">
    <location>
        <begin position="383"/>
        <end position="404"/>
    </location>
</feature>